<feature type="chain" id="PRO_5041983079" evidence="1">
    <location>
        <begin position="20"/>
        <end position="326"/>
    </location>
</feature>
<dbReference type="AlphaFoldDB" id="A0AAE3M1B5"/>
<proteinExistence type="predicted"/>
<evidence type="ECO:0000313" key="3">
    <source>
        <dbReference type="Proteomes" id="UP001209229"/>
    </source>
</evidence>
<dbReference type="EMBL" id="JAPDPJ010000001">
    <property type="protein sequence ID" value="MCW3785022.1"/>
    <property type="molecule type" value="Genomic_DNA"/>
</dbReference>
<name>A0AAE3M1B5_9BACT</name>
<protein>
    <submittedName>
        <fullName evidence="2">Uncharacterized protein</fullName>
    </submittedName>
</protein>
<comment type="caution">
    <text evidence="2">The sequence shown here is derived from an EMBL/GenBank/DDBJ whole genome shotgun (WGS) entry which is preliminary data.</text>
</comment>
<gene>
    <name evidence="2" type="ORF">OM075_01020</name>
</gene>
<sequence>MKILMLFVFGVICTTSLYSQDTANSADLKFSSFAAGVDYTSNNSLNGTTSMYSTQPISSVFVSYYHKSGFNLSLYLSNIANSDESNTASTQEYGISLGYDLDITSWLMGSVNYSHYEFSDNSNALKSNYSDLFNLNTYSQIKWWNASIDFGYYSGEANDLYLSFQTGVDFDVDNVFKKGNTLSIQPAFILFANSIDYYNDEAYNNYYFLYEYSQNNPEETVGELLESIENPQDIQDRLISRIISRRPYYYKKISKLDTDLVISDLFKEQSSFNISSLGFSLPIYYQWGSFMVNAGFSVYKPLHQPTYVNEDWTSFTNFGLTYFLSW</sequence>
<keyword evidence="1" id="KW-0732">Signal</keyword>
<evidence type="ECO:0000256" key="1">
    <source>
        <dbReference type="SAM" id="SignalP"/>
    </source>
</evidence>
<organism evidence="2 3">
    <name type="scientific">Plebeiibacterium sediminum</name>
    <dbReference type="NCBI Taxonomy" id="2992112"/>
    <lineage>
        <taxon>Bacteria</taxon>
        <taxon>Pseudomonadati</taxon>
        <taxon>Bacteroidota</taxon>
        <taxon>Bacteroidia</taxon>
        <taxon>Marinilabiliales</taxon>
        <taxon>Marinilabiliaceae</taxon>
        <taxon>Plebeiibacterium</taxon>
    </lineage>
</organism>
<keyword evidence="3" id="KW-1185">Reference proteome</keyword>
<dbReference type="RefSeq" id="WP_301188593.1">
    <property type="nucleotide sequence ID" value="NZ_JAPDPJ010000001.1"/>
</dbReference>
<dbReference type="Proteomes" id="UP001209229">
    <property type="component" value="Unassembled WGS sequence"/>
</dbReference>
<evidence type="ECO:0000313" key="2">
    <source>
        <dbReference type="EMBL" id="MCW3785022.1"/>
    </source>
</evidence>
<reference evidence="2" key="1">
    <citation type="submission" date="2022-10" db="EMBL/GenBank/DDBJ databases">
        <authorList>
            <person name="Yu W.X."/>
        </authorList>
    </citation>
    <scope>NUCLEOTIDE SEQUENCE</scope>
    <source>
        <strain evidence="2">AAT</strain>
    </source>
</reference>
<feature type="signal peptide" evidence="1">
    <location>
        <begin position="1"/>
        <end position="19"/>
    </location>
</feature>
<accession>A0AAE3M1B5</accession>